<dbReference type="Gene3D" id="1.10.472.10">
    <property type="entry name" value="Cyclin-like"/>
    <property type="match status" value="1"/>
</dbReference>
<name>R7QMA3_CHOCR</name>
<dbReference type="Gramene" id="CDF38606">
    <property type="protein sequence ID" value="CDF38606"/>
    <property type="gene ID" value="CHC_T00006417001"/>
</dbReference>
<dbReference type="PhylomeDB" id="R7QMA3"/>
<dbReference type="InterPro" id="IPR036915">
    <property type="entry name" value="Cyclin-like_sf"/>
</dbReference>
<feature type="region of interest" description="Disordered" evidence="1">
    <location>
        <begin position="294"/>
        <end position="313"/>
    </location>
</feature>
<dbReference type="GeneID" id="17326228"/>
<dbReference type="PANTHER" id="PTHR15615:SF108">
    <property type="entry name" value="PROTEIN CNPPD1"/>
    <property type="match status" value="1"/>
</dbReference>
<gene>
    <name evidence="2" type="ORF">CHC_T00006417001</name>
</gene>
<organism evidence="2 3">
    <name type="scientific">Chondrus crispus</name>
    <name type="common">Carrageen Irish moss</name>
    <name type="synonym">Polymorpha crispa</name>
    <dbReference type="NCBI Taxonomy" id="2769"/>
    <lineage>
        <taxon>Eukaryota</taxon>
        <taxon>Rhodophyta</taxon>
        <taxon>Florideophyceae</taxon>
        <taxon>Rhodymeniophycidae</taxon>
        <taxon>Gigartinales</taxon>
        <taxon>Gigartinaceae</taxon>
        <taxon>Chondrus</taxon>
    </lineage>
</organism>
<keyword evidence="3" id="KW-1185">Reference proteome</keyword>
<dbReference type="Pfam" id="PF08613">
    <property type="entry name" value="Cyclin"/>
    <property type="match status" value="1"/>
</dbReference>
<feature type="region of interest" description="Disordered" evidence="1">
    <location>
        <begin position="230"/>
        <end position="253"/>
    </location>
</feature>
<evidence type="ECO:0000313" key="2">
    <source>
        <dbReference type="EMBL" id="CDF38606.1"/>
    </source>
</evidence>
<dbReference type="Proteomes" id="UP000012073">
    <property type="component" value="Unassembled WGS sequence"/>
</dbReference>
<dbReference type="InterPro" id="IPR013922">
    <property type="entry name" value="Cyclin_PHO80-like"/>
</dbReference>
<dbReference type="KEGG" id="ccp:CHC_T00006417001"/>
<dbReference type="STRING" id="2769.R7QMA3"/>
<dbReference type="SUPFAM" id="SSF47954">
    <property type="entry name" value="Cyclin-like"/>
    <property type="match status" value="1"/>
</dbReference>
<dbReference type="GO" id="GO:0019901">
    <property type="term" value="F:protein kinase binding"/>
    <property type="evidence" value="ECO:0007669"/>
    <property type="project" value="InterPro"/>
</dbReference>
<sequence>MTAQLFETDSSDAVKFSLITSPPALVAVIIANIQAQVSVNDAKPPAPFEDMTVFHAQEPPAISVADYVARVSKYAFCSHACLVAASYYIDEAIRKDPKLALSSLSVHRLFITAVILASKYFDDVSYNLPYYAKVGGLPFKELANLEINLLSVLNFRLDIPAQKFAAIETNLVDQLDVFEAHPIDEELTRVVDVARYELWHADIVPVELTCPSDDVDFTDIVKEASRKRRAHVRKMRSSPTTSACTDEGPSLSRNISMASVSSTSDMSISTDTSPASACNRDSTHFEYTSKRIVQSPTTPSVHRKSQTHSVLVW</sequence>
<proteinExistence type="predicted"/>
<dbReference type="PANTHER" id="PTHR15615">
    <property type="match status" value="1"/>
</dbReference>
<accession>R7QMA3</accession>
<protein>
    <recommendedName>
        <fullName evidence="4">Cyclin-like domain-containing protein</fullName>
    </recommendedName>
</protein>
<evidence type="ECO:0000313" key="3">
    <source>
        <dbReference type="Proteomes" id="UP000012073"/>
    </source>
</evidence>
<dbReference type="OrthoDB" id="5450at2759"/>
<reference evidence="3" key="1">
    <citation type="journal article" date="2013" name="Proc. Natl. Acad. Sci. U.S.A.">
        <title>Genome structure and metabolic features in the red seaweed Chondrus crispus shed light on evolution of the Archaeplastida.</title>
        <authorList>
            <person name="Collen J."/>
            <person name="Porcel B."/>
            <person name="Carre W."/>
            <person name="Ball S.G."/>
            <person name="Chaparro C."/>
            <person name="Tonon T."/>
            <person name="Barbeyron T."/>
            <person name="Michel G."/>
            <person name="Noel B."/>
            <person name="Valentin K."/>
            <person name="Elias M."/>
            <person name="Artiguenave F."/>
            <person name="Arun A."/>
            <person name="Aury J.M."/>
            <person name="Barbosa-Neto J.F."/>
            <person name="Bothwell J.H."/>
            <person name="Bouget F.Y."/>
            <person name="Brillet L."/>
            <person name="Cabello-Hurtado F."/>
            <person name="Capella-Gutierrez S."/>
            <person name="Charrier B."/>
            <person name="Cladiere L."/>
            <person name="Cock J.M."/>
            <person name="Coelho S.M."/>
            <person name="Colleoni C."/>
            <person name="Czjzek M."/>
            <person name="Da Silva C."/>
            <person name="Delage L."/>
            <person name="Denoeud F."/>
            <person name="Deschamps P."/>
            <person name="Dittami S.M."/>
            <person name="Gabaldon T."/>
            <person name="Gachon C.M."/>
            <person name="Groisillier A."/>
            <person name="Herve C."/>
            <person name="Jabbari K."/>
            <person name="Katinka M."/>
            <person name="Kloareg B."/>
            <person name="Kowalczyk N."/>
            <person name="Labadie K."/>
            <person name="Leblanc C."/>
            <person name="Lopez P.J."/>
            <person name="McLachlan D.H."/>
            <person name="Meslet-Cladiere L."/>
            <person name="Moustafa A."/>
            <person name="Nehr Z."/>
            <person name="Nyvall Collen P."/>
            <person name="Panaud O."/>
            <person name="Partensky F."/>
            <person name="Poulain J."/>
            <person name="Rensing S.A."/>
            <person name="Rousvoal S."/>
            <person name="Samson G."/>
            <person name="Symeonidi A."/>
            <person name="Weissenbach J."/>
            <person name="Zambounis A."/>
            <person name="Wincker P."/>
            <person name="Boyen C."/>
        </authorList>
    </citation>
    <scope>NUCLEOTIDE SEQUENCE [LARGE SCALE GENOMIC DNA]</scope>
    <source>
        <strain evidence="3">cv. Stackhouse</strain>
    </source>
</reference>
<evidence type="ECO:0000256" key="1">
    <source>
        <dbReference type="SAM" id="MobiDB-lite"/>
    </source>
</evidence>
<evidence type="ECO:0008006" key="4">
    <source>
        <dbReference type="Google" id="ProtNLM"/>
    </source>
</evidence>
<dbReference type="AlphaFoldDB" id="R7QMA3"/>
<dbReference type="RefSeq" id="XP_005718511.1">
    <property type="nucleotide sequence ID" value="XM_005718454.1"/>
</dbReference>
<dbReference type="EMBL" id="HG001949">
    <property type="protein sequence ID" value="CDF38606.1"/>
    <property type="molecule type" value="Genomic_DNA"/>
</dbReference>